<dbReference type="InterPro" id="IPR010052">
    <property type="entry name" value="T2SS_protein-GspI"/>
</dbReference>
<keyword evidence="3" id="KW-1003">Cell membrane</keyword>
<evidence type="ECO:0000313" key="11">
    <source>
        <dbReference type="EMBL" id="GMG88238.1"/>
    </source>
</evidence>
<evidence type="ECO:0000256" key="5">
    <source>
        <dbReference type="ARBA" id="ARBA00022519"/>
    </source>
</evidence>
<dbReference type="RefSeq" id="WP_285764847.1">
    <property type="nucleotide sequence ID" value="NZ_BSYJ01000005.1"/>
</dbReference>
<dbReference type="NCBIfam" id="TIGR02532">
    <property type="entry name" value="IV_pilin_GFxxxE"/>
    <property type="match status" value="1"/>
</dbReference>
<organism evidence="11 12">
    <name type="scientific">Biformimicrobium ophioploci</name>
    <dbReference type="NCBI Taxonomy" id="3036711"/>
    <lineage>
        <taxon>Bacteria</taxon>
        <taxon>Pseudomonadati</taxon>
        <taxon>Pseudomonadota</taxon>
        <taxon>Gammaproteobacteria</taxon>
        <taxon>Cellvibrionales</taxon>
        <taxon>Microbulbiferaceae</taxon>
        <taxon>Biformimicrobium</taxon>
    </lineage>
</organism>
<evidence type="ECO:0000256" key="6">
    <source>
        <dbReference type="ARBA" id="ARBA00022692"/>
    </source>
</evidence>
<feature type="domain" description="Type II secretion system protein GspI C-terminal" evidence="10">
    <location>
        <begin position="69"/>
        <end position="146"/>
    </location>
</feature>
<evidence type="ECO:0000256" key="7">
    <source>
        <dbReference type="ARBA" id="ARBA00022989"/>
    </source>
</evidence>
<dbReference type="SUPFAM" id="SSF54523">
    <property type="entry name" value="Pili subunits"/>
    <property type="match status" value="1"/>
</dbReference>
<evidence type="ECO:0000256" key="3">
    <source>
        <dbReference type="ARBA" id="ARBA00022475"/>
    </source>
</evidence>
<sequence>MRGSSWRRYGIRFQTSECPFDNTVQAKIAFTRSAGFTLIEVLVALVIFSVIAVSLSQVMAESIRTQTSLEERLTANIVAEAAVDQVRVAAPWPPVGQRTERVTLGGRDWQVTATVESTAEPAMRKLTVKVARAQSGDVIRTLETWLAEVKQ</sequence>
<comment type="caution">
    <text evidence="11">The sequence shown here is derived from an EMBL/GenBank/DDBJ whole genome shotgun (WGS) entry which is preliminary data.</text>
</comment>
<dbReference type="Pfam" id="PF02501">
    <property type="entry name" value="T2SSI"/>
    <property type="match status" value="1"/>
</dbReference>
<comment type="PTM">
    <text evidence="9">Cleaved by prepilin peptidase.</text>
</comment>
<evidence type="ECO:0000256" key="8">
    <source>
        <dbReference type="ARBA" id="ARBA00023136"/>
    </source>
</evidence>
<comment type="similarity">
    <text evidence="2 9">Belongs to the GSP I family.</text>
</comment>
<evidence type="ECO:0000256" key="4">
    <source>
        <dbReference type="ARBA" id="ARBA00022481"/>
    </source>
</evidence>
<comment type="subunit">
    <text evidence="9">Type II secretion is composed of four main components: the outer membrane complex, the inner membrane complex, the cytoplasmic secretion ATPase and the periplasm-spanning pseudopilus.</text>
</comment>
<evidence type="ECO:0000256" key="2">
    <source>
        <dbReference type="ARBA" id="ARBA00008358"/>
    </source>
</evidence>
<proteinExistence type="inferred from homology"/>
<evidence type="ECO:0000313" key="12">
    <source>
        <dbReference type="Proteomes" id="UP001224392"/>
    </source>
</evidence>
<dbReference type="InterPro" id="IPR045584">
    <property type="entry name" value="Pilin-like"/>
</dbReference>
<dbReference type="Gene3D" id="3.30.1300.30">
    <property type="entry name" value="GSPII I/J protein-like"/>
    <property type="match status" value="1"/>
</dbReference>
<name>A0ABQ6M1P1_9GAMM</name>
<comment type="subcellular location">
    <subcellularLocation>
        <location evidence="1 9">Cell inner membrane</location>
        <topology evidence="1 9">Single-pass membrane protein</topology>
    </subcellularLocation>
</comment>
<dbReference type="PANTHER" id="PTHR38779">
    <property type="entry name" value="TYPE II SECRETION SYSTEM PROTEIN I-RELATED"/>
    <property type="match status" value="1"/>
</dbReference>
<dbReference type="PANTHER" id="PTHR38779:SF2">
    <property type="entry name" value="TYPE II SECRETION SYSTEM PROTEIN I-RELATED"/>
    <property type="match status" value="1"/>
</dbReference>
<dbReference type="PROSITE" id="PS00409">
    <property type="entry name" value="PROKAR_NTER_METHYL"/>
    <property type="match status" value="1"/>
</dbReference>
<keyword evidence="8 9" id="KW-0472">Membrane</keyword>
<evidence type="ECO:0000259" key="10">
    <source>
        <dbReference type="Pfam" id="PF02501"/>
    </source>
</evidence>
<keyword evidence="12" id="KW-1185">Reference proteome</keyword>
<feature type="transmembrane region" description="Helical" evidence="9">
    <location>
        <begin position="35"/>
        <end position="55"/>
    </location>
</feature>
<keyword evidence="4 9" id="KW-0488">Methylation</keyword>
<accession>A0ABQ6M1P1</accession>
<keyword evidence="6 9" id="KW-0812">Transmembrane</keyword>
<keyword evidence="7 9" id="KW-1133">Transmembrane helix</keyword>
<comment type="function">
    <text evidence="9">Component of the type II secretion system required for the energy-dependent secretion of extracellular factors such as proteases and toxins from the periplasm.</text>
</comment>
<evidence type="ECO:0000256" key="9">
    <source>
        <dbReference type="RuleBase" id="RU368030"/>
    </source>
</evidence>
<dbReference type="InterPro" id="IPR003413">
    <property type="entry name" value="T2SS_GspI_C"/>
</dbReference>
<keyword evidence="5 9" id="KW-0997">Cell inner membrane</keyword>
<dbReference type="InterPro" id="IPR012902">
    <property type="entry name" value="N_methyl_site"/>
</dbReference>
<dbReference type="EMBL" id="BSYJ01000005">
    <property type="protein sequence ID" value="GMG88238.1"/>
    <property type="molecule type" value="Genomic_DNA"/>
</dbReference>
<evidence type="ECO:0000256" key="1">
    <source>
        <dbReference type="ARBA" id="ARBA00004377"/>
    </source>
</evidence>
<protein>
    <recommendedName>
        <fullName evidence="9">Type II secretion system protein I</fullName>
        <shortName evidence="9">T2SS minor pseudopilin I</shortName>
    </recommendedName>
</protein>
<reference evidence="11 12" key="1">
    <citation type="submission" date="2023-04" db="EMBL/GenBank/DDBJ databases">
        <title>Marinobulbifer ophiurae gen. nov., sp. Nov., isolate from tissue of brittle star Ophioplocus japonicus.</title>
        <authorList>
            <person name="Kawano K."/>
            <person name="Sawayama S."/>
            <person name="Nakagawa S."/>
        </authorList>
    </citation>
    <scope>NUCLEOTIDE SEQUENCE [LARGE SCALE GENOMIC DNA]</scope>
    <source>
        <strain evidence="11 12">NKW57</strain>
    </source>
</reference>
<gene>
    <name evidence="11" type="ORF">MNKW57_25590</name>
</gene>
<dbReference type="NCBIfam" id="TIGR01707">
    <property type="entry name" value="gspI"/>
    <property type="match status" value="1"/>
</dbReference>
<dbReference type="Pfam" id="PF07963">
    <property type="entry name" value="N_methyl"/>
    <property type="match status" value="1"/>
</dbReference>
<dbReference type="Proteomes" id="UP001224392">
    <property type="component" value="Unassembled WGS sequence"/>
</dbReference>